<keyword evidence="2" id="KW-0472">Membrane</keyword>
<gene>
    <name evidence="3" type="ORF">FGW20_01505</name>
</gene>
<evidence type="ECO:0000256" key="1">
    <source>
        <dbReference type="SAM" id="MobiDB-lite"/>
    </source>
</evidence>
<feature type="transmembrane region" description="Helical" evidence="2">
    <location>
        <begin position="38"/>
        <end position="62"/>
    </location>
</feature>
<evidence type="ECO:0000313" key="3">
    <source>
        <dbReference type="EMBL" id="MDN7011736.1"/>
    </source>
</evidence>
<dbReference type="EMBL" id="VCYI01000002">
    <property type="protein sequence ID" value="MDN7011736.1"/>
    <property type="molecule type" value="Genomic_DNA"/>
</dbReference>
<name>A0ABT8M1I1_9EURY</name>
<keyword evidence="4" id="KW-1185">Reference proteome</keyword>
<dbReference type="Proteomes" id="UP001168423">
    <property type="component" value="Unassembled WGS sequence"/>
</dbReference>
<sequence>MDPDTPEPSGGLKIPKLPDLEIPKLPNLPKITVTRKQALTAVGTAVFVVVVAVIGGAILLNYTQNQQVAAFSSHVAASEADIFQVYDKIAVHMRIPTNDLSVAECDAHMREFAAIARYGRDVTAYHRQIVAADTIPEAYTGAQSAYVRALDNLNRAFTFWSSAAGAYEMRDYAAANRNLADADEAWRAYAAAITDYDRELRAAEEEGTEEGGEEVPPPPA</sequence>
<keyword evidence="2" id="KW-0812">Transmembrane</keyword>
<organism evidence="3 4">
    <name type="scientific">Methanoculleus methanifontis</name>
    <dbReference type="NCBI Taxonomy" id="2584086"/>
    <lineage>
        <taxon>Archaea</taxon>
        <taxon>Methanobacteriati</taxon>
        <taxon>Methanobacteriota</taxon>
        <taxon>Stenosarchaea group</taxon>
        <taxon>Methanomicrobia</taxon>
        <taxon>Methanomicrobiales</taxon>
        <taxon>Methanomicrobiaceae</taxon>
        <taxon>Methanoculleus</taxon>
    </lineage>
</organism>
<reference evidence="3" key="1">
    <citation type="submission" date="2019-05" db="EMBL/GenBank/DDBJ databases">
        <title>Isolation and characterization of methanogens from the cold seep sediment at Four-Way Closure Ridge.</title>
        <authorList>
            <person name="You Y.-T."/>
            <person name="Chen S.-C."/>
            <person name="Zhang W.-L."/>
            <person name="Lai M.-C."/>
        </authorList>
    </citation>
    <scope>NUCLEOTIDE SEQUENCE</scope>
    <source>
        <strain evidence="3">FWC-SCC3</strain>
    </source>
</reference>
<evidence type="ECO:0000313" key="4">
    <source>
        <dbReference type="Proteomes" id="UP001168423"/>
    </source>
</evidence>
<protein>
    <recommendedName>
        <fullName evidence="5">LemA family protein</fullName>
    </recommendedName>
</protein>
<comment type="caution">
    <text evidence="3">The sequence shown here is derived from an EMBL/GenBank/DDBJ whole genome shotgun (WGS) entry which is preliminary data.</text>
</comment>
<evidence type="ECO:0000256" key="2">
    <source>
        <dbReference type="SAM" id="Phobius"/>
    </source>
</evidence>
<proteinExistence type="predicted"/>
<accession>A0ABT8M1I1</accession>
<feature type="region of interest" description="Disordered" evidence="1">
    <location>
        <begin position="199"/>
        <end position="220"/>
    </location>
</feature>
<keyword evidence="2" id="KW-1133">Transmembrane helix</keyword>
<evidence type="ECO:0008006" key="5">
    <source>
        <dbReference type="Google" id="ProtNLM"/>
    </source>
</evidence>